<dbReference type="EMBL" id="JYDT01000190">
    <property type="protein sequence ID" value="KRY82027.1"/>
    <property type="molecule type" value="Genomic_DNA"/>
</dbReference>
<evidence type="ECO:0000313" key="1">
    <source>
        <dbReference type="EMBL" id="KRY82027.1"/>
    </source>
</evidence>
<proteinExistence type="predicted"/>
<protein>
    <submittedName>
        <fullName evidence="1">Uncharacterized protein</fullName>
    </submittedName>
</protein>
<evidence type="ECO:0000313" key="2">
    <source>
        <dbReference type="Proteomes" id="UP000054995"/>
    </source>
</evidence>
<gene>
    <name evidence="1" type="ORF">T4D_8144</name>
</gene>
<name>A0A0V1F7R2_TRIPS</name>
<keyword evidence="2" id="KW-1185">Reference proteome</keyword>
<organism evidence="1 2">
    <name type="scientific">Trichinella pseudospiralis</name>
    <name type="common">Parasitic roundworm</name>
    <dbReference type="NCBI Taxonomy" id="6337"/>
    <lineage>
        <taxon>Eukaryota</taxon>
        <taxon>Metazoa</taxon>
        <taxon>Ecdysozoa</taxon>
        <taxon>Nematoda</taxon>
        <taxon>Enoplea</taxon>
        <taxon>Dorylaimia</taxon>
        <taxon>Trichinellida</taxon>
        <taxon>Trichinellidae</taxon>
        <taxon>Trichinella</taxon>
    </lineage>
</organism>
<dbReference type="Proteomes" id="UP000054995">
    <property type="component" value="Unassembled WGS sequence"/>
</dbReference>
<sequence length="94" mass="10827">MENITVVVKRQPLALCIANAKPTNSIIFGFQNITTKMLNTRIHNFDPILLLKFKNYHCMNSERKILNFTANPKLKYKKKALIVKIAVPYSGVRH</sequence>
<accession>A0A0V1F7R2</accession>
<dbReference type="AlphaFoldDB" id="A0A0V1F7R2"/>
<reference evidence="1 2" key="1">
    <citation type="submission" date="2015-01" db="EMBL/GenBank/DDBJ databases">
        <title>Evolution of Trichinella species and genotypes.</title>
        <authorList>
            <person name="Korhonen P.K."/>
            <person name="Edoardo P."/>
            <person name="Giuseppe L.R."/>
            <person name="Gasser R.B."/>
        </authorList>
    </citation>
    <scope>NUCLEOTIDE SEQUENCE [LARGE SCALE GENOMIC DNA]</scope>
    <source>
        <strain evidence="1">ISS470</strain>
    </source>
</reference>
<comment type="caution">
    <text evidence="1">The sequence shown here is derived from an EMBL/GenBank/DDBJ whole genome shotgun (WGS) entry which is preliminary data.</text>
</comment>